<dbReference type="Pfam" id="PF16189">
    <property type="entry name" value="Creatinase_N_2"/>
    <property type="match status" value="1"/>
</dbReference>
<dbReference type="InterPro" id="IPR000994">
    <property type="entry name" value="Pept_M24"/>
</dbReference>
<dbReference type="Pfam" id="PF00557">
    <property type="entry name" value="Peptidase_M24"/>
    <property type="match status" value="1"/>
</dbReference>
<dbReference type="OrthoDB" id="9806388at2"/>
<dbReference type="Gene3D" id="3.90.230.10">
    <property type="entry name" value="Creatinase/methionine aminopeptidase superfamily"/>
    <property type="match status" value="1"/>
</dbReference>
<dbReference type="PANTHER" id="PTHR43763">
    <property type="entry name" value="XAA-PRO AMINOPEPTIDASE 1"/>
    <property type="match status" value="1"/>
</dbReference>
<evidence type="ECO:0000259" key="4">
    <source>
        <dbReference type="Pfam" id="PF00557"/>
    </source>
</evidence>
<name>A0A198UNC5_MORCA</name>
<dbReference type="Gene3D" id="3.40.350.10">
    <property type="entry name" value="Creatinase/prolidase N-terminal domain"/>
    <property type="match status" value="2"/>
</dbReference>
<evidence type="ECO:0000256" key="3">
    <source>
        <dbReference type="ARBA" id="ARBA00022801"/>
    </source>
</evidence>
<dbReference type="GO" id="GO:0070006">
    <property type="term" value="F:metalloaminopeptidase activity"/>
    <property type="evidence" value="ECO:0007669"/>
    <property type="project" value="InterPro"/>
</dbReference>
<dbReference type="SUPFAM" id="SSF55920">
    <property type="entry name" value="Creatinase/aminopeptidase"/>
    <property type="match status" value="1"/>
</dbReference>
<keyword evidence="2" id="KW-0479">Metal-binding</keyword>
<dbReference type="InterPro" id="IPR029149">
    <property type="entry name" value="Creatin/AminoP/Spt16_N"/>
</dbReference>
<dbReference type="SUPFAM" id="SSF53092">
    <property type="entry name" value="Creatinase/prolidase N-terminal domain"/>
    <property type="match status" value="2"/>
</dbReference>
<accession>A0A198UNC5</accession>
<dbReference type="InterPro" id="IPR032416">
    <property type="entry name" value="Peptidase_M24_C"/>
</dbReference>
<dbReference type="AlphaFoldDB" id="A0A198UNC5"/>
<keyword evidence="8" id="KW-1185">Reference proteome</keyword>
<feature type="domain" description="Peptidase M24 C-terminal" evidence="6">
    <location>
        <begin position="539"/>
        <end position="598"/>
    </location>
</feature>
<keyword evidence="7" id="KW-0645">Protease</keyword>
<dbReference type="CDD" id="cd01085">
    <property type="entry name" value="APP"/>
    <property type="match status" value="1"/>
</dbReference>
<gene>
    <name evidence="7" type="ORF">AO384_0532</name>
</gene>
<dbReference type="FunFam" id="3.90.230.10:FF:000004">
    <property type="entry name" value="xaa-Pro aminopeptidase 1 isoform X1"/>
    <property type="match status" value="1"/>
</dbReference>
<evidence type="ECO:0000313" key="7">
    <source>
        <dbReference type="EMBL" id="OAU97846.1"/>
    </source>
</evidence>
<dbReference type="InterPro" id="IPR036005">
    <property type="entry name" value="Creatinase/aminopeptidase-like"/>
</dbReference>
<dbReference type="GO" id="GO:0046872">
    <property type="term" value="F:metal ion binding"/>
    <property type="evidence" value="ECO:0007669"/>
    <property type="project" value="UniProtKB-KW"/>
</dbReference>
<keyword evidence="7" id="KW-0031">Aminopeptidase</keyword>
<dbReference type="PATRIC" id="fig|480.237.peg.686"/>
<reference evidence="7 8" key="1">
    <citation type="journal article" date="2016" name="Genome Biol. Evol.">
        <title>Comparative Genomic Analyses of the Moraxella catarrhalis Serosensitive and Seroresistant Lineages Demonstrate Their Independent Evolution.</title>
        <authorList>
            <person name="Earl J.P."/>
            <person name="de Vries S.P."/>
            <person name="Ahmed A."/>
            <person name="Powell E."/>
            <person name="Schultz M.P."/>
            <person name="Hermans P.W."/>
            <person name="Hill D.J."/>
            <person name="Zhou Z."/>
            <person name="Constantinidou C.I."/>
            <person name="Hu F.Z."/>
            <person name="Bootsma H.J."/>
            <person name="Ehrlich G.D."/>
        </authorList>
    </citation>
    <scope>NUCLEOTIDE SEQUENCE [LARGE SCALE GENOMIC DNA]</scope>
    <source>
        <strain evidence="7 8">Z7542</strain>
    </source>
</reference>
<evidence type="ECO:0000259" key="6">
    <source>
        <dbReference type="Pfam" id="PF16188"/>
    </source>
</evidence>
<comment type="similarity">
    <text evidence="1">Belongs to the peptidase M24B family.</text>
</comment>
<proteinExistence type="inferred from homology"/>
<dbReference type="InterPro" id="IPR050422">
    <property type="entry name" value="X-Pro_aminopeptidase_P"/>
</dbReference>
<dbReference type="PANTHER" id="PTHR43763:SF6">
    <property type="entry name" value="XAA-PRO AMINOPEPTIDASE 1"/>
    <property type="match status" value="1"/>
</dbReference>
<evidence type="ECO:0000313" key="8">
    <source>
        <dbReference type="Proteomes" id="UP000078228"/>
    </source>
</evidence>
<dbReference type="Proteomes" id="UP000078228">
    <property type="component" value="Unassembled WGS sequence"/>
</dbReference>
<dbReference type="InterPro" id="IPR033740">
    <property type="entry name" value="Pept_M24B"/>
</dbReference>
<feature type="domain" description="Peptidase M24" evidence="4">
    <location>
        <begin position="311"/>
        <end position="528"/>
    </location>
</feature>
<dbReference type="EMBL" id="LXHC01000005">
    <property type="protein sequence ID" value="OAU97846.1"/>
    <property type="molecule type" value="Genomic_DNA"/>
</dbReference>
<dbReference type="GO" id="GO:0005737">
    <property type="term" value="C:cytoplasm"/>
    <property type="evidence" value="ECO:0007669"/>
    <property type="project" value="UniProtKB-ARBA"/>
</dbReference>
<dbReference type="Pfam" id="PF01321">
    <property type="entry name" value="Creatinase_N"/>
    <property type="match status" value="1"/>
</dbReference>
<sequence>MLDSINKHQQRIQLARQILADEGVDALIIPSADPHMSEYLPKYWQGRAWVSGFTGSVGMLIVTQTFAGLWTDSRYWVQAPIQLAGTGIEFQKMQIGQPTFTQYLADTLPAGSKVAIDGNVLSVNEYDNLKTAFLDKDIQLVTESDLLSKIWTDRPQLPDAAIYEHPAEFVDTTVAEKLAQVRAQIQQKQADVHLISSLDDIAWLLNLRGSDVEFNPVFLSHLLLDDTKATLFVDINKLDDKIRTSLESMGVQVAEYQAIGDAIAQVSGKLLIDPSRVAIGTLKQLSSSVELIRAMNPSTVIKAIKSEADIEHIREAMRQDGAALCEFFAEFEAKTSLGERITELDIDRMLIEARSKQKHYVSPSFDTIAGFQANGAIVHYSASEDNYSVIEGDGLLLIDSGAQYYNGTTDITRMASVGQVSDDEKRDVTYVLKAHIGLAQAQFPEGLASSQVDALARIHLWRQGLDYNHGTGHGVGYFMNVHEGPQVISVFAPTTPERVLKRGMVTTNEPGLYREGQWGIRLENCAVCVEAGRSEFGTFLKFDDLTLCPFDTRLILPNLLTEDEKFWLNHYHQRVHDELIDRVSGAAKDWLIERTKAI</sequence>
<comment type="caution">
    <text evidence="7">The sequence shown here is derived from an EMBL/GenBank/DDBJ whole genome shotgun (WGS) entry which is preliminary data.</text>
</comment>
<dbReference type="Pfam" id="PF16188">
    <property type="entry name" value="Peptidase_M24_C"/>
    <property type="match status" value="1"/>
</dbReference>
<evidence type="ECO:0000256" key="1">
    <source>
        <dbReference type="ARBA" id="ARBA00008766"/>
    </source>
</evidence>
<protein>
    <submittedName>
        <fullName evidence="7">Xaa-Pro aminopeptidase</fullName>
        <ecNumber evidence="7">3.4.11.9</ecNumber>
    </submittedName>
</protein>
<evidence type="ECO:0000256" key="2">
    <source>
        <dbReference type="ARBA" id="ARBA00022723"/>
    </source>
</evidence>
<dbReference type="RefSeq" id="WP_064611521.1">
    <property type="nucleotide sequence ID" value="NZ_LXHB01000101.1"/>
</dbReference>
<dbReference type="eggNOG" id="COG0006">
    <property type="taxonomic scope" value="Bacteria"/>
</dbReference>
<organism evidence="7 8">
    <name type="scientific">Moraxella catarrhalis</name>
    <name type="common">Branhamella catarrhalis</name>
    <dbReference type="NCBI Taxonomy" id="480"/>
    <lineage>
        <taxon>Bacteria</taxon>
        <taxon>Pseudomonadati</taxon>
        <taxon>Pseudomonadota</taxon>
        <taxon>Gammaproteobacteria</taxon>
        <taxon>Moraxellales</taxon>
        <taxon>Moraxellaceae</taxon>
        <taxon>Moraxella</taxon>
    </lineage>
</organism>
<dbReference type="InterPro" id="IPR000587">
    <property type="entry name" value="Creatinase_N"/>
</dbReference>
<dbReference type="EC" id="3.4.11.9" evidence="7"/>
<evidence type="ECO:0000259" key="5">
    <source>
        <dbReference type="Pfam" id="PF01321"/>
    </source>
</evidence>
<feature type="domain" description="Creatinase N-terminal" evidence="5">
    <location>
        <begin position="11"/>
        <end position="142"/>
    </location>
</feature>
<keyword evidence="3 7" id="KW-0378">Hydrolase</keyword>